<evidence type="ECO:0000256" key="11">
    <source>
        <dbReference type="ARBA" id="ARBA00023163"/>
    </source>
</evidence>
<dbReference type="GO" id="GO:0008270">
    <property type="term" value="F:zinc ion binding"/>
    <property type="evidence" value="ECO:0007669"/>
    <property type="project" value="TreeGrafter"/>
</dbReference>
<evidence type="ECO:0000256" key="9">
    <source>
        <dbReference type="ARBA" id="ARBA00023015"/>
    </source>
</evidence>
<reference evidence="12" key="1">
    <citation type="journal article" date="2015" name="Nature">
        <title>Complex archaea that bridge the gap between prokaryotes and eukaryotes.</title>
        <authorList>
            <person name="Spang A."/>
            <person name="Saw J.H."/>
            <person name="Jorgensen S.L."/>
            <person name="Zaremba-Niedzwiedzka K."/>
            <person name="Martijn J."/>
            <person name="Lind A.E."/>
            <person name="van Eijk R."/>
            <person name="Schleper C."/>
            <person name="Guy L."/>
            <person name="Ettema T.J."/>
        </authorList>
    </citation>
    <scope>NUCLEOTIDE SEQUENCE</scope>
</reference>
<gene>
    <name evidence="12" type="ORF">LCGC14_0530670</name>
</gene>
<sequence length="156" mass="17654">MALNHTRLIPPCEALNEKVTMVENQELRKAGLKVTLPRVKILQMLDGSQERHMSAEDVYKALMEAGEDVGLATVYRVLTQFESAGLVVRHNFDGGHAVFELADGEHHDHMVCVDTGEVIEFFDAEIERRQREIVEKHGFEMVDHNLVLYVKKAGSK</sequence>
<dbReference type="PANTHER" id="PTHR33202">
    <property type="entry name" value="ZINC UPTAKE REGULATION PROTEIN"/>
    <property type="match status" value="1"/>
</dbReference>
<keyword evidence="9" id="KW-0805">Transcription regulation</keyword>
<dbReference type="GO" id="GO:0000976">
    <property type="term" value="F:transcription cis-regulatory region binding"/>
    <property type="evidence" value="ECO:0007669"/>
    <property type="project" value="TreeGrafter"/>
</dbReference>
<dbReference type="Gene3D" id="1.10.10.10">
    <property type="entry name" value="Winged helix-like DNA-binding domain superfamily/Winged helix DNA-binding domain"/>
    <property type="match status" value="1"/>
</dbReference>
<organism evidence="12">
    <name type="scientific">marine sediment metagenome</name>
    <dbReference type="NCBI Taxonomy" id="412755"/>
    <lineage>
        <taxon>unclassified sequences</taxon>
        <taxon>metagenomes</taxon>
        <taxon>ecological metagenomes</taxon>
    </lineage>
</organism>
<dbReference type="InterPro" id="IPR036390">
    <property type="entry name" value="WH_DNA-bd_sf"/>
</dbReference>
<accession>A0A0F9SE39</accession>
<dbReference type="AlphaFoldDB" id="A0A0F9SE39"/>
<dbReference type="GO" id="GO:0003700">
    <property type="term" value="F:DNA-binding transcription factor activity"/>
    <property type="evidence" value="ECO:0007669"/>
    <property type="project" value="InterPro"/>
</dbReference>
<comment type="similarity">
    <text evidence="2">Belongs to the Fur family.</text>
</comment>
<dbReference type="InterPro" id="IPR043135">
    <property type="entry name" value="Fur_C"/>
</dbReference>
<evidence type="ECO:0000256" key="3">
    <source>
        <dbReference type="ARBA" id="ARBA00011738"/>
    </source>
</evidence>
<dbReference type="InterPro" id="IPR036388">
    <property type="entry name" value="WH-like_DNA-bd_sf"/>
</dbReference>
<dbReference type="FunFam" id="1.10.10.10:FF:000007">
    <property type="entry name" value="Ferric uptake regulation protein"/>
    <property type="match status" value="1"/>
</dbReference>
<comment type="subunit">
    <text evidence="3">Homodimer.</text>
</comment>
<keyword evidence="11" id="KW-0804">Transcription</keyword>
<dbReference type="CDD" id="cd07153">
    <property type="entry name" value="Fur_like"/>
    <property type="match status" value="1"/>
</dbReference>
<evidence type="ECO:0000256" key="6">
    <source>
        <dbReference type="ARBA" id="ARBA00022723"/>
    </source>
</evidence>
<evidence type="ECO:0000256" key="4">
    <source>
        <dbReference type="ARBA" id="ARBA00022490"/>
    </source>
</evidence>
<dbReference type="PANTHER" id="PTHR33202:SF2">
    <property type="entry name" value="FERRIC UPTAKE REGULATION PROTEIN"/>
    <property type="match status" value="1"/>
</dbReference>
<evidence type="ECO:0000256" key="7">
    <source>
        <dbReference type="ARBA" id="ARBA00022833"/>
    </source>
</evidence>
<keyword evidence="10" id="KW-0238">DNA-binding</keyword>
<protein>
    <recommendedName>
        <fullName evidence="13">Ferric uptake regulation protein</fullName>
    </recommendedName>
</protein>
<keyword evidence="5" id="KW-0678">Repressor</keyword>
<name>A0A0F9SE39_9ZZZZ</name>
<dbReference type="SUPFAM" id="SSF46785">
    <property type="entry name" value="Winged helix' DNA-binding domain"/>
    <property type="match status" value="1"/>
</dbReference>
<dbReference type="Pfam" id="PF01475">
    <property type="entry name" value="FUR"/>
    <property type="match status" value="1"/>
</dbReference>
<comment type="subcellular location">
    <subcellularLocation>
        <location evidence="1">Cytoplasm</location>
    </subcellularLocation>
</comment>
<evidence type="ECO:0000256" key="2">
    <source>
        <dbReference type="ARBA" id="ARBA00007957"/>
    </source>
</evidence>
<comment type="caution">
    <text evidence="12">The sequence shown here is derived from an EMBL/GenBank/DDBJ whole genome shotgun (WGS) entry which is preliminary data.</text>
</comment>
<dbReference type="InterPro" id="IPR002481">
    <property type="entry name" value="FUR"/>
</dbReference>
<dbReference type="GO" id="GO:0005829">
    <property type="term" value="C:cytosol"/>
    <property type="evidence" value="ECO:0007669"/>
    <property type="project" value="TreeGrafter"/>
</dbReference>
<keyword evidence="8" id="KW-0408">Iron</keyword>
<keyword evidence="4" id="KW-0963">Cytoplasm</keyword>
<evidence type="ECO:0000256" key="8">
    <source>
        <dbReference type="ARBA" id="ARBA00023004"/>
    </source>
</evidence>
<evidence type="ECO:0000256" key="5">
    <source>
        <dbReference type="ARBA" id="ARBA00022491"/>
    </source>
</evidence>
<keyword evidence="6" id="KW-0479">Metal-binding</keyword>
<evidence type="ECO:0000256" key="10">
    <source>
        <dbReference type="ARBA" id="ARBA00023125"/>
    </source>
</evidence>
<dbReference type="GO" id="GO:1900705">
    <property type="term" value="P:negative regulation of siderophore biosynthetic process"/>
    <property type="evidence" value="ECO:0007669"/>
    <property type="project" value="TreeGrafter"/>
</dbReference>
<keyword evidence="7" id="KW-0862">Zinc</keyword>
<evidence type="ECO:0000313" key="12">
    <source>
        <dbReference type="EMBL" id="KKN60572.1"/>
    </source>
</evidence>
<dbReference type="EMBL" id="LAZR01000691">
    <property type="protein sequence ID" value="KKN60572.1"/>
    <property type="molecule type" value="Genomic_DNA"/>
</dbReference>
<evidence type="ECO:0008006" key="13">
    <source>
        <dbReference type="Google" id="ProtNLM"/>
    </source>
</evidence>
<proteinExistence type="inferred from homology"/>
<dbReference type="FunFam" id="3.30.1490.190:FF:000001">
    <property type="entry name" value="Ferric uptake regulation protein"/>
    <property type="match status" value="1"/>
</dbReference>
<dbReference type="NCBIfam" id="NF006999">
    <property type="entry name" value="PRK09462.1"/>
    <property type="match status" value="1"/>
</dbReference>
<evidence type="ECO:0000256" key="1">
    <source>
        <dbReference type="ARBA" id="ARBA00004496"/>
    </source>
</evidence>
<dbReference type="GO" id="GO:0045892">
    <property type="term" value="P:negative regulation of DNA-templated transcription"/>
    <property type="evidence" value="ECO:0007669"/>
    <property type="project" value="TreeGrafter"/>
</dbReference>
<dbReference type="Gene3D" id="3.30.1490.190">
    <property type="match status" value="1"/>
</dbReference>